<dbReference type="InterPro" id="IPR055323">
    <property type="entry name" value="C57A10.07/YOR238W"/>
</dbReference>
<dbReference type="InParanoid" id="W3WM15"/>
<evidence type="ECO:0000313" key="1">
    <source>
        <dbReference type="EMBL" id="ETS74908.1"/>
    </source>
</evidence>
<dbReference type="PANTHER" id="PTHR28110">
    <property type="entry name" value="TRANSMEMBRANE PROTEIN"/>
    <property type="match status" value="1"/>
</dbReference>
<accession>W3WM15</accession>
<reference evidence="2" key="1">
    <citation type="journal article" date="2015" name="BMC Genomics">
        <title>Genomic and transcriptomic analysis of the endophytic fungus Pestalotiopsis fici reveals its lifestyle and high potential for synthesis of natural products.</title>
        <authorList>
            <person name="Wang X."/>
            <person name="Zhang X."/>
            <person name="Liu L."/>
            <person name="Xiang M."/>
            <person name="Wang W."/>
            <person name="Sun X."/>
            <person name="Che Y."/>
            <person name="Guo L."/>
            <person name="Liu G."/>
            <person name="Guo L."/>
            <person name="Wang C."/>
            <person name="Yin W.B."/>
            <person name="Stadler M."/>
            <person name="Zhang X."/>
            <person name="Liu X."/>
        </authorList>
    </citation>
    <scope>NUCLEOTIDE SEQUENCE [LARGE SCALE GENOMIC DNA]</scope>
    <source>
        <strain evidence="2">W106-1 / CGMCC3.15140</strain>
    </source>
</reference>
<gene>
    <name evidence="1" type="ORF">PFICI_13392</name>
</gene>
<dbReference type="OrthoDB" id="4347at2759"/>
<dbReference type="OMA" id="VCCHAIF"/>
<dbReference type="eggNOG" id="KOG4533">
    <property type="taxonomic scope" value="Eukaryota"/>
</dbReference>
<dbReference type="AlphaFoldDB" id="W3WM15"/>
<evidence type="ECO:0000313" key="2">
    <source>
        <dbReference type="Proteomes" id="UP000030651"/>
    </source>
</evidence>
<dbReference type="RefSeq" id="XP_007840164.1">
    <property type="nucleotide sequence ID" value="XM_007841973.1"/>
</dbReference>
<name>W3WM15_PESFW</name>
<dbReference type="Proteomes" id="UP000030651">
    <property type="component" value="Unassembled WGS sequence"/>
</dbReference>
<dbReference type="FunCoup" id="W3WM15">
    <property type="interactions" value="60"/>
</dbReference>
<dbReference type="EMBL" id="KI912119">
    <property type="protein sequence ID" value="ETS74908.1"/>
    <property type="molecule type" value="Genomic_DNA"/>
</dbReference>
<dbReference type="HOGENOM" id="CLU_048479_1_1_1"/>
<dbReference type="PANTHER" id="PTHR28110:SF1">
    <property type="entry name" value="TRANSMEMBRANE PROTEIN"/>
    <property type="match status" value="1"/>
</dbReference>
<evidence type="ECO:0008006" key="3">
    <source>
        <dbReference type="Google" id="ProtNLM"/>
    </source>
</evidence>
<organism evidence="1 2">
    <name type="scientific">Pestalotiopsis fici (strain W106-1 / CGMCC3.15140)</name>
    <dbReference type="NCBI Taxonomy" id="1229662"/>
    <lineage>
        <taxon>Eukaryota</taxon>
        <taxon>Fungi</taxon>
        <taxon>Dikarya</taxon>
        <taxon>Ascomycota</taxon>
        <taxon>Pezizomycotina</taxon>
        <taxon>Sordariomycetes</taxon>
        <taxon>Xylariomycetidae</taxon>
        <taxon>Amphisphaeriales</taxon>
        <taxon>Sporocadaceae</taxon>
        <taxon>Pestalotiopsis</taxon>
    </lineage>
</organism>
<proteinExistence type="predicted"/>
<protein>
    <recommendedName>
        <fullName evidence="3">DUF218 domain-containing protein</fullName>
    </recommendedName>
</protein>
<dbReference type="GeneID" id="19278405"/>
<dbReference type="STRING" id="1229662.W3WM15"/>
<sequence>MSPTKLIIVCCHGIWAGGPGRGLDESEWLIAPFQVGETPTFVEHIKAGLRALKQDKEAVLMFSGGPTRNETKISEAESYHNLAIANSYFGILSDPSETSRIVSESRALDSYYNVLFCLVKFWQECRGHTAADDDKAWWPERITIVSHAFKRERLVDCHCGAIGYPLDRVDFIGVDPPGMLDGSNAAAIQGVMKAVAEWKEDPHGTGPSLAGKRRKRNPWGVPQDLFLSDESRGRSGVKTILVDGVEVLDPKVEQPWSLL</sequence>
<dbReference type="GO" id="GO:0005737">
    <property type="term" value="C:cytoplasm"/>
    <property type="evidence" value="ECO:0007669"/>
    <property type="project" value="TreeGrafter"/>
</dbReference>
<dbReference type="KEGG" id="pfy:PFICI_13392"/>
<keyword evidence="2" id="KW-1185">Reference proteome</keyword>